<dbReference type="GO" id="GO:0046872">
    <property type="term" value="F:metal ion binding"/>
    <property type="evidence" value="ECO:0007669"/>
    <property type="project" value="UniProtKB-KW"/>
</dbReference>
<accession>A0A1H8VKW1</accession>
<feature type="domain" description="Thioredoxin" evidence="8">
    <location>
        <begin position="16"/>
        <end position="143"/>
    </location>
</feature>
<evidence type="ECO:0000256" key="3">
    <source>
        <dbReference type="ARBA" id="ARBA00022723"/>
    </source>
</evidence>
<dbReference type="PANTHER" id="PTHR45663:SF11">
    <property type="entry name" value="GEO12009P1"/>
    <property type="match status" value="1"/>
</dbReference>
<dbReference type="InterPro" id="IPR005746">
    <property type="entry name" value="Thioredoxin"/>
</dbReference>
<dbReference type="AlphaFoldDB" id="A0A1H8VKW1"/>
<dbReference type="Pfam" id="PF00085">
    <property type="entry name" value="Thioredoxin"/>
    <property type="match status" value="1"/>
</dbReference>
<dbReference type="PROSITE" id="PS00194">
    <property type="entry name" value="THIOREDOXIN_1"/>
    <property type="match status" value="1"/>
</dbReference>
<keyword evidence="4" id="KW-0249">Electron transport</keyword>
<dbReference type="NCBIfam" id="NF008229">
    <property type="entry name" value="PRK10996.1"/>
    <property type="match status" value="1"/>
</dbReference>
<dbReference type="NCBIfam" id="TIGR01068">
    <property type="entry name" value="thioredoxin"/>
    <property type="match status" value="1"/>
</dbReference>
<dbReference type="Pfam" id="PF21352">
    <property type="entry name" value="Zn_ribbon_Thio2"/>
    <property type="match status" value="1"/>
</dbReference>
<evidence type="ECO:0000256" key="4">
    <source>
        <dbReference type="ARBA" id="ARBA00022982"/>
    </source>
</evidence>
<sequence>MDMHIVCGKCAATNRVPAGRPAATAKCGKCRQVLFAGHSAEVDGQTFDRHIGHDTIPVLVDVWAPWCGPCRAMAPAYEAAARELEPDVRLLKLNSDVEQSVATRLRINSIPTMILFQGGREIGRQSGAMSANQIVQWVRQLVP</sequence>
<evidence type="ECO:0000259" key="8">
    <source>
        <dbReference type="PROSITE" id="PS51352"/>
    </source>
</evidence>
<evidence type="ECO:0000256" key="6">
    <source>
        <dbReference type="ARBA" id="ARBA00023284"/>
    </source>
</evidence>
<dbReference type="InterPro" id="IPR036249">
    <property type="entry name" value="Thioredoxin-like_sf"/>
</dbReference>
<evidence type="ECO:0000313" key="10">
    <source>
        <dbReference type="Proteomes" id="UP000199615"/>
    </source>
</evidence>
<dbReference type="InterPro" id="IPR049299">
    <property type="entry name" value="Thio2_N"/>
</dbReference>
<dbReference type="SUPFAM" id="SSF52833">
    <property type="entry name" value="Thioredoxin-like"/>
    <property type="match status" value="1"/>
</dbReference>
<evidence type="ECO:0000313" key="9">
    <source>
        <dbReference type="EMBL" id="SEP15528.1"/>
    </source>
</evidence>
<dbReference type="CDD" id="cd02947">
    <property type="entry name" value="TRX_family"/>
    <property type="match status" value="1"/>
</dbReference>
<keyword evidence="6" id="KW-0676">Redox-active center</keyword>
<dbReference type="GO" id="GO:0015035">
    <property type="term" value="F:protein-disulfide reductase activity"/>
    <property type="evidence" value="ECO:0007669"/>
    <property type="project" value="UniProtKB-UniRule"/>
</dbReference>
<dbReference type="RefSeq" id="WP_092685587.1">
    <property type="nucleotide sequence ID" value="NZ_FODT01000009.1"/>
</dbReference>
<keyword evidence="5" id="KW-1015">Disulfide bond</keyword>
<evidence type="ECO:0000256" key="2">
    <source>
        <dbReference type="ARBA" id="ARBA00022448"/>
    </source>
</evidence>
<comment type="similarity">
    <text evidence="1">Belongs to the thioredoxin family.</text>
</comment>
<dbReference type="Gene3D" id="3.40.30.10">
    <property type="entry name" value="Glutaredoxin"/>
    <property type="match status" value="1"/>
</dbReference>
<keyword evidence="2" id="KW-0813">Transport</keyword>
<dbReference type="InterPro" id="IPR013766">
    <property type="entry name" value="Thioredoxin_domain"/>
</dbReference>
<keyword evidence="3" id="KW-0479">Metal-binding</keyword>
<dbReference type="GO" id="GO:0045454">
    <property type="term" value="P:cell redox homeostasis"/>
    <property type="evidence" value="ECO:0007669"/>
    <property type="project" value="TreeGrafter"/>
</dbReference>
<name>A0A1H8VKW1_9BRAD</name>
<keyword evidence="10" id="KW-1185">Reference proteome</keyword>
<evidence type="ECO:0000256" key="7">
    <source>
        <dbReference type="NCBIfam" id="TIGR01068"/>
    </source>
</evidence>
<evidence type="ECO:0000256" key="1">
    <source>
        <dbReference type="ARBA" id="ARBA00008987"/>
    </source>
</evidence>
<gene>
    <name evidence="9" type="ORF">SAMN05444123_10921</name>
</gene>
<dbReference type="Proteomes" id="UP000199615">
    <property type="component" value="Unassembled WGS sequence"/>
</dbReference>
<organism evidence="9 10">
    <name type="scientific">Rhodopseudomonas pseudopalustris</name>
    <dbReference type="NCBI Taxonomy" id="1513892"/>
    <lineage>
        <taxon>Bacteria</taxon>
        <taxon>Pseudomonadati</taxon>
        <taxon>Pseudomonadota</taxon>
        <taxon>Alphaproteobacteria</taxon>
        <taxon>Hyphomicrobiales</taxon>
        <taxon>Nitrobacteraceae</taxon>
        <taxon>Rhodopseudomonas</taxon>
    </lineage>
</organism>
<dbReference type="InterPro" id="IPR017937">
    <property type="entry name" value="Thioredoxin_CS"/>
</dbReference>
<reference evidence="10" key="1">
    <citation type="submission" date="2016-10" db="EMBL/GenBank/DDBJ databases">
        <authorList>
            <person name="Varghese N."/>
            <person name="Submissions S."/>
        </authorList>
    </citation>
    <scope>NUCLEOTIDE SEQUENCE [LARGE SCALE GENOMIC DNA]</scope>
    <source>
        <strain evidence="10">DSM 123</strain>
    </source>
</reference>
<evidence type="ECO:0000256" key="5">
    <source>
        <dbReference type="ARBA" id="ARBA00023157"/>
    </source>
</evidence>
<dbReference type="Gene3D" id="2.30.30.380">
    <property type="entry name" value="Zn-finger domain of Sec23/24"/>
    <property type="match status" value="1"/>
</dbReference>
<dbReference type="PRINTS" id="PR00421">
    <property type="entry name" value="THIOREDOXIN"/>
</dbReference>
<dbReference type="EMBL" id="FODT01000009">
    <property type="protein sequence ID" value="SEP15528.1"/>
    <property type="molecule type" value="Genomic_DNA"/>
</dbReference>
<dbReference type="GO" id="GO:0005829">
    <property type="term" value="C:cytosol"/>
    <property type="evidence" value="ECO:0007669"/>
    <property type="project" value="TreeGrafter"/>
</dbReference>
<dbReference type="OrthoDB" id="9790390at2"/>
<dbReference type="PANTHER" id="PTHR45663">
    <property type="entry name" value="GEO12009P1"/>
    <property type="match status" value="1"/>
</dbReference>
<proteinExistence type="inferred from homology"/>
<dbReference type="PROSITE" id="PS51352">
    <property type="entry name" value="THIOREDOXIN_2"/>
    <property type="match status" value="1"/>
</dbReference>
<protein>
    <recommendedName>
        <fullName evidence="7">Thioredoxin</fullName>
    </recommendedName>
</protein>